<sequence>MQIKIIKIKINYQYHFAGLDKTTEGYKWYIEHKLLPDFLKPLASRGLFKNSKVSYGGYNAGEDPEKNLPWILAWKLAEGDEAKAQKNVRTSIYWFPTRIS</sequence>
<protein>
    <submittedName>
        <fullName evidence="1">Uncharacterized protein</fullName>
    </submittedName>
</protein>
<reference evidence="1 2" key="1">
    <citation type="submission" date="2017-11" db="EMBL/GenBank/DDBJ databases">
        <title>Genome sequence of Mesoplasma tabanidae BARC 857 (ATCC 49584).</title>
        <authorList>
            <person name="Lo W.-S."/>
            <person name="Kuo C.-H."/>
        </authorList>
    </citation>
    <scope>NUCLEOTIDE SEQUENCE [LARGE SCALE GENOMIC DNA]</scope>
    <source>
        <strain evidence="1 2">BARC 857</strain>
    </source>
</reference>
<accession>A0A2K8P4A9</accession>
<keyword evidence="2" id="KW-1185">Reference proteome</keyword>
<dbReference type="KEGG" id="mtab:MTABA_v1c03330"/>
<gene>
    <name evidence="1" type="ORF">MTABA_v1c03330</name>
</gene>
<dbReference type="RefSeq" id="WP_100679477.1">
    <property type="nucleotide sequence ID" value="NZ_CP024969.1"/>
</dbReference>
<name>A0A2K8P4A9_9MOLU</name>
<evidence type="ECO:0000313" key="2">
    <source>
        <dbReference type="Proteomes" id="UP000232223"/>
    </source>
</evidence>
<dbReference type="AlphaFoldDB" id="A0A2K8P4A9"/>
<organism evidence="1 2">
    <name type="scientific">Mesoplasma tabanidae</name>
    <dbReference type="NCBI Taxonomy" id="219745"/>
    <lineage>
        <taxon>Bacteria</taxon>
        <taxon>Bacillati</taxon>
        <taxon>Mycoplasmatota</taxon>
        <taxon>Mollicutes</taxon>
        <taxon>Entomoplasmatales</taxon>
        <taxon>Entomoplasmataceae</taxon>
        <taxon>Mesoplasma</taxon>
    </lineage>
</organism>
<dbReference type="Proteomes" id="UP000232223">
    <property type="component" value="Chromosome"/>
</dbReference>
<evidence type="ECO:0000313" key="1">
    <source>
        <dbReference type="EMBL" id="ATZ21536.1"/>
    </source>
</evidence>
<proteinExistence type="predicted"/>
<dbReference type="EMBL" id="CP024969">
    <property type="protein sequence ID" value="ATZ21536.1"/>
    <property type="molecule type" value="Genomic_DNA"/>
</dbReference>